<organism evidence="1 2">
    <name type="scientific">Reticulibacter mediterranei</name>
    <dbReference type="NCBI Taxonomy" id="2778369"/>
    <lineage>
        <taxon>Bacteria</taxon>
        <taxon>Bacillati</taxon>
        <taxon>Chloroflexota</taxon>
        <taxon>Ktedonobacteria</taxon>
        <taxon>Ktedonobacterales</taxon>
        <taxon>Reticulibacteraceae</taxon>
        <taxon>Reticulibacter</taxon>
    </lineage>
</organism>
<evidence type="ECO:0000313" key="2">
    <source>
        <dbReference type="Proteomes" id="UP000597444"/>
    </source>
</evidence>
<protein>
    <submittedName>
        <fullName evidence="1">Uncharacterized protein</fullName>
    </submittedName>
</protein>
<keyword evidence="2" id="KW-1185">Reference proteome</keyword>
<evidence type="ECO:0000313" key="1">
    <source>
        <dbReference type="EMBL" id="GHO98535.1"/>
    </source>
</evidence>
<proteinExistence type="predicted"/>
<dbReference type="Proteomes" id="UP000597444">
    <property type="component" value="Unassembled WGS sequence"/>
</dbReference>
<dbReference type="RefSeq" id="WP_220209259.1">
    <property type="nucleotide sequence ID" value="NZ_BNJK01000002.1"/>
</dbReference>
<dbReference type="AlphaFoldDB" id="A0A8J3IXB6"/>
<sequence length="56" mass="6666">MRVFPRTVRGPPLPLLPRLFLLASDFKTFTTQYTLLFSRSQWQRLEDQPRDLMVGQ</sequence>
<reference evidence="1" key="1">
    <citation type="submission" date="2020-10" db="EMBL/GenBank/DDBJ databases">
        <title>Taxonomic study of unclassified bacteria belonging to the class Ktedonobacteria.</title>
        <authorList>
            <person name="Yabe S."/>
            <person name="Wang C.M."/>
            <person name="Zheng Y."/>
            <person name="Sakai Y."/>
            <person name="Cavaletti L."/>
            <person name="Monciardini P."/>
            <person name="Donadio S."/>
        </authorList>
    </citation>
    <scope>NUCLEOTIDE SEQUENCE</scope>
    <source>
        <strain evidence="1">ID150040</strain>
    </source>
</reference>
<dbReference type="EMBL" id="BNJK01000002">
    <property type="protein sequence ID" value="GHO98535.1"/>
    <property type="molecule type" value="Genomic_DNA"/>
</dbReference>
<accession>A0A8J3IXB6</accession>
<comment type="caution">
    <text evidence="1">The sequence shown here is derived from an EMBL/GenBank/DDBJ whole genome shotgun (WGS) entry which is preliminary data.</text>
</comment>
<name>A0A8J3IXB6_9CHLR</name>
<gene>
    <name evidence="1" type="ORF">KSF_085830</name>
</gene>